<evidence type="ECO:0000313" key="1">
    <source>
        <dbReference type="EMBL" id="ACB75186.1"/>
    </source>
</evidence>
<dbReference type="InterPro" id="IPR036583">
    <property type="entry name" value="23S_rRNA_IVS_sf"/>
</dbReference>
<dbReference type="PANTHER" id="PTHR38471:SF2">
    <property type="entry name" value="FOUR HELIX BUNDLE PROTEIN"/>
    <property type="match status" value="1"/>
</dbReference>
<keyword evidence="1" id="KW-0689">Ribosomal protein</keyword>
<accession>B1ZXY4</accession>
<dbReference type="eggNOG" id="COG0399">
    <property type="taxonomic scope" value="Bacteria"/>
</dbReference>
<dbReference type="HOGENOM" id="CLU_129874_0_6_0"/>
<sequence length="117" mass="13061">MKDYRQLNTWKHGHAVTLSAYRLTKTFPKEELFGLTSQIRRAASSVPANIAEGCGREGDAELKRFLNIALGSACELDYHILLASDLGYIDAPNAARLAGEILQLRRMLGAFIRRLEN</sequence>
<dbReference type="CDD" id="cd16377">
    <property type="entry name" value="23S_rRNA_IVP_like"/>
    <property type="match status" value="1"/>
</dbReference>
<dbReference type="AlphaFoldDB" id="B1ZXY4"/>
<protein>
    <submittedName>
        <fullName evidence="1">S23 ribosomal protein</fullName>
    </submittedName>
</protein>
<dbReference type="PANTHER" id="PTHR38471">
    <property type="entry name" value="FOUR HELIX BUNDLE PROTEIN"/>
    <property type="match status" value="1"/>
</dbReference>
<dbReference type="KEGG" id="ote:Oter_1903"/>
<dbReference type="Pfam" id="PF05635">
    <property type="entry name" value="23S_rRNA_IVP"/>
    <property type="match status" value="1"/>
</dbReference>
<organism evidence="1 2">
    <name type="scientific">Opitutus terrae (strain DSM 11246 / JCM 15787 / PB90-1)</name>
    <dbReference type="NCBI Taxonomy" id="452637"/>
    <lineage>
        <taxon>Bacteria</taxon>
        <taxon>Pseudomonadati</taxon>
        <taxon>Verrucomicrobiota</taxon>
        <taxon>Opitutia</taxon>
        <taxon>Opitutales</taxon>
        <taxon>Opitutaceae</taxon>
        <taxon>Opitutus</taxon>
    </lineage>
</organism>
<keyword evidence="2" id="KW-1185">Reference proteome</keyword>
<dbReference type="STRING" id="452637.Oter_1903"/>
<keyword evidence="1" id="KW-0687">Ribonucleoprotein</keyword>
<dbReference type="SUPFAM" id="SSF158446">
    <property type="entry name" value="IVS-encoded protein-like"/>
    <property type="match status" value="1"/>
</dbReference>
<dbReference type="Gene3D" id="1.20.1440.60">
    <property type="entry name" value="23S rRNA-intervening sequence"/>
    <property type="match status" value="1"/>
</dbReference>
<dbReference type="GO" id="GO:0005840">
    <property type="term" value="C:ribosome"/>
    <property type="evidence" value="ECO:0007669"/>
    <property type="project" value="UniProtKB-KW"/>
</dbReference>
<dbReference type="Proteomes" id="UP000007013">
    <property type="component" value="Chromosome"/>
</dbReference>
<dbReference type="EMBL" id="CP001032">
    <property type="protein sequence ID" value="ACB75186.1"/>
    <property type="molecule type" value="Genomic_DNA"/>
</dbReference>
<dbReference type="NCBIfam" id="TIGR02436">
    <property type="entry name" value="four helix bundle protein"/>
    <property type="match status" value="1"/>
</dbReference>
<name>B1ZXY4_OPITP</name>
<evidence type="ECO:0000313" key="2">
    <source>
        <dbReference type="Proteomes" id="UP000007013"/>
    </source>
</evidence>
<dbReference type="InterPro" id="IPR012657">
    <property type="entry name" value="23S_rRNA-intervening_sequence"/>
</dbReference>
<dbReference type="OrthoDB" id="160990at2"/>
<dbReference type="RefSeq" id="WP_012374723.1">
    <property type="nucleotide sequence ID" value="NC_010571.1"/>
</dbReference>
<gene>
    <name evidence="1" type="ordered locus">Oter_1903</name>
</gene>
<reference evidence="1 2" key="1">
    <citation type="journal article" date="2011" name="J. Bacteriol.">
        <title>Genome sequence of the verrucomicrobium Opitutus terrae PB90-1, an abundant inhabitant of rice paddy soil ecosystems.</title>
        <authorList>
            <person name="van Passel M.W."/>
            <person name="Kant R."/>
            <person name="Palva A."/>
            <person name="Copeland A."/>
            <person name="Lucas S."/>
            <person name="Lapidus A."/>
            <person name="Glavina del Rio T."/>
            <person name="Pitluck S."/>
            <person name="Goltsman E."/>
            <person name="Clum A."/>
            <person name="Sun H."/>
            <person name="Schmutz J."/>
            <person name="Larimer F.W."/>
            <person name="Land M.L."/>
            <person name="Hauser L."/>
            <person name="Kyrpides N."/>
            <person name="Mikhailova N."/>
            <person name="Richardson P.P."/>
            <person name="Janssen P.H."/>
            <person name="de Vos W.M."/>
            <person name="Smidt H."/>
        </authorList>
    </citation>
    <scope>NUCLEOTIDE SEQUENCE [LARGE SCALE GENOMIC DNA]</scope>
    <source>
        <strain evidence="2">DSM 11246 / JCM 15787 / PB90-1</strain>
    </source>
</reference>
<proteinExistence type="predicted"/>